<keyword evidence="4" id="KW-1185">Reference proteome</keyword>
<organism evidence="3 4">
    <name type="scientific">Streptoalloteichus tenebrarius (strain ATCC 17920 / DSM 40477 / JCM 4838 / CBS 697.72 / NBRC 16177 / NCIMB 11028 / NRRL B-12390 / A12253. 1 / ISP 5477)</name>
    <name type="common">Streptomyces tenebrarius</name>
    <dbReference type="NCBI Taxonomy" id="1933"/>
    <lineage>
        <taxon>Bacteria</taxon>
        <taxon>Bacillati</taxon>
        <taxon>Actinomycetota</taxon>
        <taxon>Actinomycetes</taxon>
        <taxon>Pseudonocardiales</taxon>
        <taxon>Pseudonocardiaceae</taxon>
        <taxon>Streptoalloteichus</taxon>
    </lineage>
</organism>
<feature type="region of interest" description="Disordered" evidence="1">
    <location>
        <begin position="281"/>
        <end position="305"/>
    </location>
</feature>
<proteinExistence type="predicted"/>
<feature type="compositionally biased region" description="Gly residues" evidence="1">
    <location>
        <begin position="401"/>
        <end position="410"/>
    </location>
</feature>
<dbReference type="InterPro" id="IPR057746">
    <property type="entry name" value="CpnT-like_N"/>
</dbReference>
<evidence type="ECO:0000259" key="2">
    <source>
        <dbReference type="Pfam" id="PF25547"/>
    </source>
</evidence>
<feature type="region of interest" description="Disordered" evidence="1">
    <location>
        <begin position="341"/>
        <end position="440"/>
    </location>
</feature>
<feature type="domain" description="Outer membrane channel protein CpnT-like N-terminal" evidence="2">
    <location>
        <begin position="123"/>
        <end position="198"/>
    </location>
</feature>
<accession>A0ABT1HXI5</accession>
<evidence type="ECO:0000256" key="1">
    <source>
        <dbReference type="SAM" id="MobiDB-lite"/>
    </source>
</evidence>
<dbReference type="Gene3D" id="1.10.287.1060">
    <property type="entry name" value="ESAT-6-like"/>
    <property type="match status" value="1"/>
</dbReference>
<dbReference type="InterPro" id="IPR036689">
    <property type="entry name" value="ESAT-6-like_sf"/>
</dbReference>
<sequence length="440" mass="45426">MQPRDPAAGMPHQYGRNPVPQGAPPPSAPHHVAGHRPAEPHRPSAGHPGEAPPAPGRRSDVDTPRPAPHPAPDASRPETHGPDGARVADGLLGHLDYLSRLARDLGVPDPVEEYFGRVVGRWNDMREQAEAWRAASRVVERVRQDVDRPLGAVDAVWDGADADSFLDHMRQVVRAGADLGDAMAAMAEALEVTADAIHRLVRDMAGVLADGADALSQALTVPLHGEVRARAHLDEMRRPTRELFEAVREVLEAFVQLCDGIDAGRGFAKVAMPHTFPDRNWTFDVPKPAGPPADTPPTRTPRTPNDAVPGHGAVGAVAGGAVSGVGGGVVAGGGGVGGVGGGAGTGAQPHQQPLGPGSHAAAVETPKEPQRPAFAGAPGAAERPTTTGSPMAGGMMPMGGMMAGGQGQGGDTERRNASRLTADPVDLFGEPTKTAPPVIE</sequence>
<evidence type="ECO:0000313" key="3">
    <source>
        <dbReference type="EMBL" id="MCP2260211.1"/>
    </source>
</evidence>
<evidence type="ECO:0000313" key="4">
    <source>
        <dbReference type="Proteomes" id="UP001205311"/>
    </source>
</evidence>
<gene>
    <name evidence="3" type="ORF">LX15_003924</name>
</gene>
<feature type="compositionally biased region" description="Pro residues" evidence="1">
    <location>
        <begin position="288"/>
        <end position="299"/>
    </location>
</feature>
<name>A0ABT1HXI5_STRSD</name>
<dbReference type="EMBL" id="JAMTCP010000024">
    <property type="protein sequence ID" value="MCP2260211.1"/>
    <property type="molecule type" value="Genomic_DNA"/>
</dbReference>
<dbReference type="Pfam" id="PF25547">
    <property type="entry name" value="WXG100_2"/>
    <property type="match status" value="1"/>
</dbReference>
<comment type="caution">
    <text evidence="3">The sequence shown here is derived from an EMBL/GenBank/DDBJ whole genome shotgun (WGS) entry which is preliminary data.</text>
</comment>
<reference evidence="3 4" key="1">
    <citation type="submission" date="2022-06" db="EMBL/GenBank/DDBJ databases">
        <title>Genomic Encyclopedia of Archaeal and Bacterial Type Strains, Phase II (KMG-II): from individual species to whole genera.</title>
        <authorList>
            <person name="Goeker M."/>
        </authorList>
    </citation>
    <scope>NUCLEOTIDE SEQUENCE [LARGE SCALE GENOMIC DNA]</scope>
    <source>
        <strain evidence="3 4">DSM 40477</strain>
    </source>
</reference>
<dbReference type="Proteomes" id="UP001205311">
    <property type="component" value="Unassembled WGS sequence"/>
</dbReference>
<protein>
    <recommendedName>
        <fullName evidence="2">Outer membrane channel protein CpnT-like N-terminal domain-containing protein</fullName>
    </recommendedName>
</protein>
<feature type="compositionally biased region" description="Low complexity" evidence="1">
    <location>
        <begin position="390"/>
        <end position="400"/>
    </location>
</feature>
<feature type="region of interest" description="Disordered" evidence="1">
    <location>
        <begin position="1"/>
        <end position="88"/>
    </location>
</feature>
<dbReference type="SUPFAM" id="SSF140453">
    <property type="entry name" value="EsxAB dimer-like"/>
    <property type="match status" value="1"/>
</dbReference>